<reference evidence="1 2" key="1">
    <citation type="submission" date="2012-04" db="EMBL/GenBank/DDBJ databases">
        <title>The Genome Sequence of Saprolegnia declina VS20.</title>
        <authorList>
            <consortium name="The Broad Institute Genome Sequencing Platform"/>
            <person name="Russ C."/>
            <person name="Nusbaum C."/>
            <person name="Tyler B."/>
            <person name="van West P."/>
            <person name="Dieguez-Uribeondo J."/>
            <person name="de Bruijn I."/>
            <person name="Tripathy S."/>
            <person name="Jiang R."/>
            <person name="Young S.K."/>
            <person name="Zeng Q."/>
            <person name="Gargeya S."/>
            <person name="Fitzgerald M."/>
            <person name="Haas B."/>
            <person name="Abouelleil A."/>
            <person name="Alvarado L."/>
            <person name="Arachchi H.M."/>
            <person name="Berlin A."/>
            <person name="Chapman S.B."/>
            <person name="Goldberg J."/>
            <person name="Griggs A."/>
            <person name="Gujja S."/>
            <person name="Hansen M."/>
            <person name="Howarth C."/>
            <person name="Imamovic A."/>
            <person name="Larimer J."/>
            <person name="McCowen C."/>
            <person name="Montmayeur A."/>
            <person name="Murphy C."/>
            <person name="Neiman D."/>
            <person name="Pearson M."/>
            <person name="Priest M."/>
            <person name="Roberts A."/>
            <person name="Saif S."/>
            <person name="Shea T."/>
            <person name="Sisk P."/>
            <person name="Sykes S."/>
            <person name="Wortman J."/>
            <person name="Nusbaum C."/>
            <person name="Birren B."/>
        </authorList>
    </citation>
    <scope>NUCLEOTIDE SEQUENCE [LARGE SCALE GENOMIC DNA]</scope>
    <source>
        <strain evidence="1 2">VS20</strain>
    </source>
</reference>
<dbReference type="Proteomes" id="UP000030762">
    <property type="component" value="Unassembled WGS sequence"/>
</dbReference>
<dbReference type="RefSeq" id="XP_008606713.1">
    <property type="nucleotide sequence ID" value="XM_008608491.1"/>
</dbReference>
<organism evidence="1 2">
    <name type="scientific">Saprolegnia diclina (strain VS20)</name>
    <dbReference type="NCBI Taxonomy" id="1156394"/>
    <lineage>
        <taxon>Eukaryota</taxon>
        <taxon>Sar</taxon>
        <taxon>Stramenopiles</taxon>
        <taxon>Oomycota</taxon>
        <taxon>Saprolegniomycetes</taxon>
        <taxon>Saprolegniales</taxon>
        <taxon>Saprolegniaceae</taxon>
        <taxon>Saprolegnia</taxon>
    </lineage>
</organism>
<name>T0QQ30_SAPDV</name>
<proteinExistence type="predicted"/>
<dbReference type="PANTHER" id="PTHR31827:SF1">
    <property type="entry name" value="EMB|CAB89363.1"/>
    <property type="match status" value="1"/>
</dbReference>
<dbReference type="EMBL" id="JH767137">
    <property type="protein sequence ID" value="EQC40239.1"/>
    <property type="molecule type" value="Genomic_DNA"/>
</dbReference>
<gene>
    <name evidence="1" type="ORF">SDRG_02887</name>
</gene>
<sequence>MPSGCSPEQVRWLVRWLDSTACRAEPIRYRFGVGLAVTYTIAMTCFFNACTNPRLPNGTQCAFHKSRRPCIEPGCHNQVFARSRCVRHGGKRRCSVSECTANARLHGVCSRHGAARGKPNCSTDNCASIAHRNGKCIRHGGGRPCHFPDCKTHARSGGYCWRHRPATPYAFPANKTLHVGLSAVKEELLDASILDAVLATMDAVEPFAWLLQV</sequence>
<dbReference type="STRING" id="1156394.T0QQ30"/>
<dbReference type="VEuPathDB" id="FungiDB:SDRG_02887"/>
<dbReference type="PANTHER" id="PTHR31827">
    <property type="entry name" value="EMB|CAB89363.1"/>
    <property type="match status" value="1"/>
</dbReference>
<dbReference type="InParanoid" id="T0QQ30"/>
<dbReference type="GeneID" id="19943614"/>
<protein>
    <submittedName>
        <fullName evidence="1">Uncharacterized protein</fullName>
    </submittedName>
</protein>
<dbReference type="OrthoDB" id="73726at2759"/>
<keyword evidence="2" id="KW-1185">Reference proteome</keyword>
<accession>T0QQ30</accession>
<evidence type="ECO:0000313" key="1">
    <source>
        <dbReference type="EMBL" id="EQC40239.1"/>
    </source>
</evidence>
<evidence type="ECO:0000313" key="2">
    <source>
        <dbReference type="Proteomes" id="UP000030762"/>
    </source>
</evidence>
<dbReference type="OMA" id="CKTHARS"/>
<dbReference type="AlphaFoldDB" id="T0QQ30"/>